<reference evidence="1 2" key="1">
    <citation type="submission" date="2011-10" db="EMBL/GenBank/DDBJ databases">
        <title>Genome sequence of Gluconobacter morbifer G707, isolated from Drosophila gut.</title>
        <authorList>
            <person name="Lee W.-J."/>
            <person name="Kim E.-K."/>
        </authorList>
    </citation>
    <scope>NUCLEOTIDE SEQUENCE [LARGE SCALE GENOMIC DNA]</scope>
    <source>
        <strain evidence="1 2">G707</strain>
    </source>
</reference>
<keyword evidence="2" id="KW-1185">Reference proteome</keyword>
<dbReference type="CDD" id="cd00761">
    <property type="entry name" value="Glyco_tranf_GTA_type"/>
    <property type="match status" value="1"/>
</dbReference>
<comment type="caution">
    <text evidence="1">The sequence shown here is derived from an EMBL/GenBank/DDBJ whole genome shotgun (WGS) entry which is preliminary data.</text>
</comment>
<dbReference type="Gene3D" id="3.90.550.10">
    <property type="entry name" value="Spore Coat Polysaccharide Biosynthesis Protein SpsA, Chain A"/>
    <property type="match status" value="1"/>
</dbReference>
<gene>
    <name evidence="1" type="ORF">GMO_20670</name>
</gene>
<accession>G6XKQ1</accession>
<dbReference type="OrthoDB" id="1997677at2"/>
<dbReference type="PATRIC" id="fig|1088869.3.peg.2062"/>
<dbReference type="STRING" id="1088869.GMO_20670"/>
<dbReference type="Pfam" id="PF13704">
    <property type="entry name" value="Glyco_tranf_2_4"/>
    <property type="match status" value="1"/>
</dbReference>
<dbReference type="RefSeq" id="WP_008852214.1">
    <property type="nucleotide sequence ID" value="NZ_AGQV01000007.1"/>
</dbReference>
<dbReference type="EMBL" id="AGQV01000007">
    <property type="protein sequence ID" value="EHH67614.1"/>
    <property type="molecule type" value="Genomic_DNA"/>
</dbReference>
<organism evidence="1 2">
    <name type="scientific">Gluconobacter morbifer G707</name>
    <dbReference type="NCBI Taxonomy" id="1088869"/>
    <lineage>
        <taxon>Bacteria</taxon>
        <taxon>Pseudomonadati</taxon>
        <taxon>Pseudomonadota</taxon>
        <taxon>Alphaproteobacteria</taxon>
        <taxon>Acetobacterales</taxon>
        <taxon>Acetobacteraceae</taxon>
        <taxon>Gluconobacter</taxon>
    </lineage>
</organism>
<protein>
    <submittedName>
        <fullName evidence="1">Uncharacterized protein</fullName>
    </submittedName>
</protein>
<dbReference type="Proteomes" id="UP000004949">
    <property type="component" value="Unassembled WGS sequence"/>
</dbReference>
<dbReference type="eggNOG" id="COG0463">
    <property type="taxonomic scope" value="Bacteria"/>
</dbReference>
<evidence type="ECO:0000313" key="1">
    <source>
        <dbReference type="EMBL" id="EHH67614.1"/>
    </source>
</evidence>
<dbReference type="AlphaFoldDB" id="G6XKQ1"/>
<sequence>MLKTAAVLFVHDEADTIGWWLAHHAALGFSTLVVCDDGSTDGTTTVLSNASSFYDVRIRRADPSLANRLDRQTRFQETFLKSEAAEFDWVMFLAADEYLHLESAPSLPDFLETATADDIRFNWCLFGSSGRKTPSPFSPVETYTRHALISMTDHRVVRSIMRPRQADTPRPLPDPFCAIGQNADWQYGRILHFAASDPETFNRRQSSATPQAAWRHFDRNDAVYTGAARWLTETKNIAASIQQAGLIDLYWQLRGAVVHSDRTILERLGLSTQDLTTPPATRNPARFRFFRLNGAQKPVLDTSTGQILTIPSGSPEPERYVSLVLAVETTQQGTAFACLFPEVPVQGKFFALPGSPVLLAATPLRLSPGHASALCAVTGSRINLALSAGSLEELDATFSLRDRLTALMVLTAEGHTLPALLRGIDRLPAPDATALGCAIAALPPADADRVARAFPGLVPLSIRPAASYV</sequence>
<dbReference type="InterPro" id="IPR029044">
    <property type="entry name" value="Nucleotide-diphossugar_trans"/>
</dbReference>
<proteinExistence type="predicted"/>
<dbReference type="SUPFAM" id="SSF53448">
    <property type="entry name" value="Nucleotide-diphospho-sugar transferases"/>
    <property type="match status" value="1"/>
</dbReference>
<evidence type="ECO:0000313" key="2">
    <source>
        <dbReference type="Proteomes" id="UP000004949"/>
    </source>
</evidence>
<name>G6XKQ1_9PROT</name>